<dbReference type="EMBL" id="GG662857">
    <property type="protein sequence ID" value="EAR86854.1"/>
    <property type="molecule type" value="Genomic_DNA"/>
</dbReference>
<feature type="coiled-coil region" evidence="1">
    <location>
        <begin position="689"/>
        <end position="723"/>
    </location>
</feature>
<feature type="compositionally biased region" description="Acidic residues" evidence="2">
    <location>
        <begin position="654"/>
        <end position="666"/>
    </location>
</feature>
<feature type="coiled-coil region" evidence="1">
    <location>
        <begin position="329"/>
        <end position="381"/>
    </location>
</feature>
<dbReference type="InParanoid" id="Q22ND1"/>
<evidence type="ECO:0000313" key="4">
    <source>
        <dbReference type="Proteomes" id="UP000009168"/>
    </source>
</evidence>
<keyword evidence="4" id="KW-1185">Reference proteome</keyword>
<proteinExistence type="predicted"/>
<dbReference type="Proteomes" id="UP000009168">
    <property type="component" value="Unassembled WGS sequence"/>
</dbReference>
<dbReference type="HOGENOM" id="CLU_261881_0_0_1"/>
<feature type="region of interest" description="Disordered" evidence="2">
    <location>
        <begin position="654"/>
        <end position="673"/>
    </location>
</feature>
<feature type="coiled-coil region" evidence="1">
    <location>
        <begin position="537"/>
        <end position="564"/>
    </location>
</feature>
<keyword evidence="1" id="KW-0175">Coiled coil</keyword>
<organism evidence="3 4">
    <name type="scientific">Tetrahymena thermophila (strain SB210)</name>
    <dbReference type="NCBI Taxonomy" id="312017"/>
    <lineage>
        <taxon>Eukaryota</taxon>
        <taxon>Sar</taxon>
        <taxon>Alveolata</taxon>
        <taxon>Ciliophora</taxon>
        <taxon>Intramacronucleata</taxon>
        <taxon>Oligohymenophorea</taxon>
        <taxon>Hymenostomatida</taxon>
        <taxon>Tetrahymenina</taxon>
        <taxon>Tetrahymenidae</taxon>
        <taxon>Tetrahymena</taxon>
    </lineage>
</organism>
<dbReference type="OMA" id="QKEHARE"/>
<accession>Q22ND1</accession>
<reference evidence="4" key="1">
    <citation type="journal article" date="2006" name="PLoS Biol.">
        <title>Macronuclear genome sequence of the ciliate Tetrahymena thermophila, a model eukaryote.</title>
        <authorList>
            <person name="Eisen J.A."/>
            <person name="Coyne R.S."/>
            <person name="Wu M."/>
            <person name="Wu D."/>
            <person name="Thiagarajan M."/>
            <person name="Wortman J.R."/>
            <person name="Badger J.H."/>
            <person name="Ren Q."/>
            <person name="Amedeo P."/>
            <person name="Jones K.M."/>
            <person name="Tallon L.J."/>
            <person name="Delcher A.L."/>
            <person name="Salzberg S.L."/>
            <person name="Silva J.C."/>
            <person name="Haas B.J."/>
            <person name="Majoros W.H."/>
            <person name="Farzad M."/>
            <person name="Carlton J.M."/>
            <person name="Smith R.K. Jr."/>
            <person name="Garg J."/>
            <person name="Pearlman R.E."/>
            <person name="Karrer K.M."/>
            <person name="Sun L."/>
            <person name="Manning G."/>
            <person name="Elde N.C."/>
            <person name="Turkewitz A.P."/>
            <person name="Asai D.J."/>
            <person name="Wilkes D.E."/>
            <person name="Wang Y."/>
            <person name="Cai H."/>
            <person name="Collins K."/>
            <person name="Stewart B.A."/>
            <person name="Lee S.R."/>
            <person name="Wilamowska K."/>
            <person name="Weinberg Z."/>
            <person name="Ruzzo W.L."/>
            <person name="Wloga D."/>
            <person name="Gaertig J."/>
            <person name="Frankel J."/>
            <person name="Tsao C.-C."/>
            <person name="Gorovsky M.A."/>
            <person name="Keeling P.J."/>
            <person name="Waller R.F."/>
            <person name="Patron N.J."/>
            <person name="Cherry J.M."/>
            <person name="Stover N.A."/>
            <person name="Krieger C.J."/>
            <person name="del Toro C."/>
            <person name="Ryder H.F."/>
            <person name="Williamson S.C."/>
            <person name="Barbeau R.A."/>
            <person name="Hamilton E.P."/>
            <person name="Orias E."/>
        </authorList>
    </citation>
    <scope>NUCLEOTIDE SEQUENCE [LARGE SCALE GENOMIC DNA]</scope>
    <source>
        <strain evidence="4">SB210</strain>
    </source>
</reference>
<evidence type="ECO:0000256" key="1">
    <source>
        <dbReference type="SAM" id="Coils"/>
    </source>
</evidence>
<feature type="compositionally biased region" description="Low complexity" evidence="2">
    <location>
        <begin position="727"/>
        <end position="760"/>
    </location>
</feature>
<feature type="coiled-coil region" evidence="1">
    <location>
        <begin position="590"/>
        <end position="638"/>
    </location>
</feature>
<evidence type="ECO:0000256" key="2">
    <source>
        <dbReference type="SAM" id="MobiDB-lite"/>
    </source>
</evidence>
<dbReference type="RefSeq" id="XP_001007099.1">
    <property type="nucleotide sequence ID" value="XM_001007099.2"/>
</dbReference>
<protein>
    <submittedName>
        <fullName evidence="3">Uncharacterized protein</fullName>
    </submittedName>
</protein>
<sequence>MYQNQINNLNRITAYYGYPSNNTNSNTKNFDDSNNASLYSVRKTGDDTLNKSQSSPKSPNTSEILIQNIGGKVGDLSKEVSRLMQINDKLIADISALNTQNHNKDFLIKSLQERLNLIDSSSNSARLVQNANQQQIIDYNQYQINHSKIQEKEDVFQQQKITNINTLQPRSGISPNLYVNNMLNPNQNQNVTNLDGKEDNQRYLLSSLQVNTDVAENTTNFLFNSGFSQSGKNSAKHAQQVQQISYEKTNGYNQNQTNNITSPWSLYQQDEKVNQIQMNAPSFSNNNATINNVNNQAFNDQQIIRNSQQNKQLMLASFQDKQSASSEQVNNFQSQFSLFQEELENVKREKAQLEMNYNDLKQKYEDQQKEHAREIAQLKTNMFNSVVESDNYSKYDEDPLFNIENIKKQLDKNTSELVKSIEIDEKMIEGRFNKKDNTTNIFNNNSFSASKEKFIQKSSTSNKFQGVSDHQTNLVVSQEIPSNKNLDKMGHSQQNIVVSSEFEKTDFKNNQEQFIKRNSLKQGTLNGVNLHKDNTHLIDILDQLEQAKKENTNLKYELKLVKEELLFISAKDTQAHSKNEQLRIIVAKFKLEQEEEIMKFKIQNEELQSELKKLNSLNKNLQNEIIKLKEGLQSHQRSSTIMDEKTLENLFDSEIESEGEDLEDDGYGDRDSKQIRKHKNDILNTMTNNEKIYNKIVYLKRKNRRLEDQLEEWKRQYWLLEKSTQNNNYQSQNNNNKNNNNNKKPNNNNQNHPPQLIQQNSQGSSQEKSSLFEFNFSQFLQYQQRASQESKKQVLQQVQQLPQEMNEINEISENTQKENKLDSSTFSKNEAISQCDTPAIGISVNQGKAEQTTPQMNFGSPSNEVTNPKSNKNNLIDYTNISNLIINQQQNNIQQEKSASQLQTKQNDFTNISPKSANLNNNKINFSNEQFYKQTSFSNYNPYSLNSNYQIQKIDQYLYKPVTQFSPSQKIPDQIQSQNDQINNHIHQIKEEKKQLEKGVISTIKDIRDQVNQLQKRKIKNAPQFQSHQQQIINQITKQNNKLQVQQQNTTSQKIFNDQLYQNKTLNSDYQKQHQSTSGLIHLEQKTSNSTTKVSHLINNFKKLNLEKSQSPIITSDQKNNNLNQTSINSNNTSQNIGNFTCQTDRQILYNNSNQNNVQSQPSLNQINQYQLTNQQKNLNKIAQTAATTPKMSNTKQSTSVHYAQNNQQIQQYQQIKQVLHTQPNLTNHQEKTNFNNRQSANLSYETTKSQMNNLNKSTSPINSTKTYPKQIEQSYSNNFIYQKTKFNQRIKDKYN</sequence>
<gene>
    <name evidence="3" type="ORF">TTHERM_00204130</name>
</gene>
<dbReference type="GeneID" id="7844130"/>
<dbReference type="KEGG" id="tet:TTHERM_00204130"/>
<feature type="region of interest" description="Disordered" evidence="2">
    <location>
        <begin position="727"/>
        <end position="768"/>
    </location>
</feature>
<evidence type="ECO:0000313" key="3">
    <source>
        <dbReference type="EMBL" id="EAR86854.1"/>
    </source>
</evidence>
<name>Q22ND1_TETTS</name>